<dbReference type="EMBL" id="CP002130">
    <property type="protein sequence ID" value="AEI88391.1"/>
    <property type="molecule type" value="Genomic_DNA"/>
</dbReference>
<dbReference type="KEGG" id="mmn:midi_00065"/>
<reference evidence="1 2" key="1">
    <citation type="journal article" date="2011" name="Mol. Biol. Evol.">
        <title>Phylogenomic evidence for the presence of a flagellum and cbb3 oxidase in the free-living mitochondrial ancestor.</title>
        <authorList>
            <person name="Sassera D."/>
            <person name="Lo N."/>
            <person name="Epis S."/>
            <person name="D'Auria G."/>
            <person name="Montagna M."/>
            <person name="Comandatore F."/>
            <person name="Horner D."/>
            <person name="Pereto J."/>
            <person name="Luciano A.M."/>
            <person name="Franciosi F."/>
            <person name="Ferri E."/>
            <person name="Crotti E."/>
            <person name="Bazzocchi C."/>
            <person name="Daffonchio D."/>
            <person name="Sacchi L."/>
            <person name="Moya A."/>
            <person name="Latorre A."/>
            <person name="Bandi C."/>
        </authorList>
    </citation>
    <scope>NUCLEOTIDE SEQUENCE [LARGE SCALE GENOMIC DNA]</scope>
    <source>
        <strain evidence="1 2">IricVA</strain>
    </source>
</reference>
<protein>
    <submittedName>
        <fullName evidence="1">Uncharacterized protein</fullName>
    </submittedName>
</protein>
<proteinExistence type="predicted"/>
<evidence type="ECO:0000313" key="1">
    <source>
        <dbReference type="EMBL" id="AEI88391.1"/>
    </source>
</evidence>
<keyword evidence="2" id="KW-1185">Reference proteome</keyword>
<dbReference type="RefSeq" id="WP_013950609.1">
    <property type="nucleotide sequence ID" value="NC_015722.1"/>
</dbReference>
<dbReference type="AlphaFoldDB" id="F7XUP2"/>
<name>F7XUP2_MIDMI</name>
<accession>F7XUP2</accession>
<gene>
    <name evidence="1" type="ordered locus">midi_00065</name>
</gene>
<sequence length="140" mass="16152">MQGLVKDKGVSLIEYIISPVKRAFTGKSYTELATDQNKSTVLEIDNISDKERSLINIENGYFESIFTQLILLKRAAENKLKSVFMWLGLLKNEVKGELQKDLANFDKLSEGSWLTDESIRQLDQIKYSDMYDIHTRNNKQ</sequence>
<dbReference type="Proteomes" id="UP000006639">
    <property type="component" value="Chromosome"/>
</dbReference>
<dbReference type="HOGENOM" id="CLU_1832877_0_0_5"/>
<organism evidence="1 2">
    <name type="scientific">Midichloria mitochondrii (strain IricVA)</name>
    <dbReference type="NCBI Taxonomy" id="696127"/>
    <lineage>
        <taxon>Bacteria</taxon>
        <taxon>Pseudomonadati</taxon>
        <taxon>Pseudomonadota</taxon>
        <taxon>Alphaproteobacteria</taxon>
        <taxon>Rickettsiales</taxon>
        <taxon>Candidatus Midichloriaceae</taxon>
        <taxon>Candidatus Midichloria</taxon>
    </lineage>
</organism>
<evidence type="ECO:0000313" key="2">
    <source>
        <dbReference type="Proteomes" id="UP000006639"/>
    </source>
</evidence>